<feature type="transmembrane region" description="Helical" evidence="1">
    <location>
        <begin position="91"/>
        <end position="111"/>
    </location>
</feature>
<dbReference type="EMBL" id="FNBG01000066">
    <property type="protein sequence ID" value="SDG58198.1"/>
    <property type="molecule type" value="Genomic_DNA"/>
</dbReference>
<dbReference type="InterPro" id="IPR008523">
    <property type="entry name" value="DUF805"/>
</dbReference>
<dbReference type="AlphaFoldDB" id="A0A1G7VF63"/>
<dbReference type="Pfam" id="PF05656">
    <property type="entry name" value="DUF805"/>
    <property type="match status" value="1"/>
</dbReference>
<evidence type="ECO:0000313" key="2">
    <source>
        <dbReference type="EMBL" id="SDG58198.1"/>
    </source>
</evidence>
<dbReference type="GO" id="GO:0005886">
    <property type="term" value="C:plasma membrane"/>
    <property type="evidence" value="ECO:0007669"/>
    <property type="project" value="TreeGrafter"/>
</dbReference>
<keyword evidence="1" id="KW-0472">Membrane</keyword>
<dbReference type="PANTHER" id="PTHR34980">
    <property type="entry name" value="INNER MEMBRANE PROTEIN-RELATED-RELATED"/>
    <property type="match status" value="1"/>
</dbReference>
<dbReference type="STRING" id="670482.SAMN04488542_1662"/>
<name>A0A1G7VF63_9BACL</name>
<proteinExistence type="predicted"/>
<feature type="transmembrane region" description="Helical" evidence="1">
    <location>
        <begin position="57"/>
        <end position="79"/>
    </location>
</feature>
<accession>A0A1G7VF63</accession>
<dbReference type="PANTHER" id="PTHR34980:SF2">
    <property type="entry name" value="INNER MEMBRANE PROTEIN YHAH-RELATED"/>
    <property type="match status" value="1"/>
</dbReference>
<evidence type="ECO:0000313" key="3">
    <source>
        <dbReference type="Proteomes" id="UP000198972"/>
    </source>
</evidence>
<evidence type="ECO:0000256" key="1">
    <source>
        <dbReference type="SAM" id="Phobius"/>
    </source>
</evidence>
<sequence length="130" mass="14328">MQWYFKAFKNYANFSGRARRKEYWLFQLFNCIIALLLYLPVLSSLPALMAGEGTTGVASLFMTLYLIYGLAVLLPSLALTVRRLHDTGKSGWSILLGLIPFVGGIILLVFVCTDSQAGQNSYGQNPKAAA</sequence>
<protein>
    <submittedName>
        <fullName evidence="2">Uncharacterized membrane protein YhaH, DUF805 family</fullName>
    </submittedName>
</protein>
<keyword evidence="3" id="KW-1185">Reference proteome</keyword>
<keyword evidence="1" id="KW-1133">Transmembrane helix</keyword>
<keyword evidence="1" id="KW-0812">Transmembrane</keyword>
<feature type="transmembrane region" description="Helical" evidence="1">
    <location>
        <begin position="23"/>
        <end position="45"/>
    </location>
</feature>
<dbReference type="RefSeq" id="WP_091236670.1">
    <property type="nucleotide sequence ID" value="NZ_FNBG01000066.1"/>
</dbReference>
<organism evidence="2 3">
    <name type="scientific">Fontibacillus panacisegetis</name>
    <dbReference type="NCBI Taxonomy" id="670482"/>
    <lineage>
        <taxon>Bacteria</taxon>
        <taxon>Bacillati</taxon>
        <taxon>Bacillota</taxon>
        <taxon>Bacilli</taxon>
        <taxon>Bacillales</taxon>
        <taxon>Paenibacillaceae</taxon>
        <taxon>Fontibacillus</taxon>
    </lineage>
</organism>
<dbReference type="Proteomes" id="UP000198972">
    <property type="component" value="Unassembled WGS sequence"/>
</dbReference>
<gene>
    <name evidence="2" type="ORF">SAMN04488542_1662</name>
</gene>
<dbReference type="OrthoDB" id="9812349at2"/>
<reference evidence="2 3" key="1">
    <citation type="submission" date="2016-10" db="EMBL/GenBank/DDBJ databases">
        <authorList>
            <person name="de Groot N.N."/>
        </authorList>
    </citation>
    <scope>NUCLEOTIDE SEQUENCE [LARGE SCALE GENOMIC DNA]</scope>
    <source>
        <strain evidence="2 3">DSM 28129</strain>
    </source>
</reference>